<keyword evidence="1" id="KW-0812">Transmembrane</keyword>
<keyword evidence="1" id="KW-1133">Transmembrane helix</keyword>
<evidence type="ECO:0000313" key="3">
    <source>
        <dbReference type="Proteomes" id="UP001158576"/>
    </source>
</evidence>
<name>A0ABN7RS85_OIKDI</name>
<dbReference type="Proteomes" id="UP001158576">
    <property type="component" value="Chromosome PAR"/>
</dbReference>
<proteinExistence type="predicted"/>
<accession>A0ABN7RS85</accession>
<evidence type="ECO:0000313" key="2">
    <source>
        <dbReference type="EMBL" id="CAG5080485.1"/>
    </source>
</evidence>
<protein>
    <submittedName>
        <fullName evidence="2">Oidioi.mRNA.OKI2018_I69.PAR.g9611.t1.cds</fullName>
    </submittedName>
</protein>
<keyword evidence="3" id="KW-1185">Reference proteome</keyword>
<evidence type="ECO:0000256" key="1">
    <source>
        <dbReference type="SAM" id="Phobius"/>
    </source>
</evidence>
<organism evidence="2 3">
    <name type="scientific">Oikopleura dioica</name>
    <name type="common">Tunicate</name>
    <dbReference type="NCBI Taxonomy" id="34765"/>
    <lineage>
        <taxon>Eukaryota</taxon>
        <taxon>Metazoa</taxon>
        <taxon>Chordata</taxon>
        <taxon>Tunicata</taxon>
        <taxon>Appendicularia</taxon>
        <taxon>Copelata</taxon>
        <taxon>Oikopleuridae</taxon>
        <taxon>Oikopleura</taxon>
    </lineage>
</organism>
<reference evidence="2 3" key="1">
    <citation type="submission" date="2021-04" db="EMBL/GenBank/DDBJ databases">
        <authorList>
            <person name="Bliznina A."/>
        </authorList>
    </citation>
    <scope>NUCLEOTIDE SEQUENCE [LARGE SCALE GENOMIC DNA]</scope>
</reference>
<feature type="transmembrane region" description="Helical" evidence="1">
    <location>
        <begin position="39"/>
        <end position="60"/>
    </location>
</feature>
<sequence>MNVRFSDGDNQWTCGCEKAASGDVQKVQTNETGAGIETFLYYMLPSFLIFSLLAGVLYCLQSVNFKKETKHMMEPLKVRILPKDPELK</sequence>
<gene>
    <name evidence="2" type="ORF">OKIOD_LOCUS1169</name>
</gene>
<keyword evidence="1" id="KW-0472">Membrane</keyword>
<dbReference type="EMBL" id="OU015568">
    <property type="protein sequence ID" value="CAG5080485.1"/>
    <property type="molecule type" value="Genomic_DNA"/>
</dbReference>